<gene>
    <name evidence="1" type="ORF">H8S64_21395</name>
</gene>
<dbReference type="RefSeq" id="WP_186978665.1">
    <property type="nucleotide sequence ID" value="NZ_JACOOH010000014.1"/>
</dbReference>
<sequence>MRKEVIELSKLGQMPNESINDTEMIINTIRAYDILLSRIKAPITYEEGLILISLFPESSFYDLQWDLLKLVELLIKSTTPEEYLSLVDKCPSKEWKELLKQRFYNWLHQNSK</sequence>
<dbReference type="Proteomes" id="UP000646484">
    <property type="component" value="Unassembled WGS sequence"/>
</dbReference>
<dbReference type="EMBL" id="JACOOH010000014">
    <property type="protein sequence ID" value="MBC5623651.1"/>
    <property type="molecule type" value="Genomic_DNA"/>
</dbReference>
<protein>
    <submittedName>
        <fullName evidence="1">Uncharacterized protein</fullName>
    </submittedName>
</protein>
<reference evidence="1 2" key="1">
    <citation type="submission" date="2020-08" db="EMBL/GenBank/DDBJ databases">
        <title>Genome public.</title>
        <authorList>
            <person name="Liu C."/>
            <person name="Sun Q."/>
        </authorList>
    </citation>
    <scope>NUCLEOTIDE SEQUENCE [LARGE SCALE GENOMIC DNA]</scope>
    <source>
        <strain evidence="1 2">NSJ-56</strain>
    </source>
</reference>
<organism evidence="1 2">
    <name type="scientific">Butyricimonas hominis</name>
    <dbReference type="NCBI Taxonomy" id="2763032"/>
    <lineage>
        <taxon>Bacteria</taxon>
        <taxon>Pseudomonadati</taxon>
        <taxon>Bacteroidota</taxon>
        <taxon>Bacteroidia</taxon>
        <taxon>Bacteroidales</taxon>
        <taxon>Odoribacteraceae</taxon>
        <taxon>Butyricimonas</taxon>
    </lineage>
</organism>
<accession>A0ABR7D6S6</accession>
<evidence type="ECO:0000313" key="1">
    <source>
        <dbReference type="EMBL" id="MBC5623651.1"/>
    </source>
</evidence>
<evidence type="ECO:0000313" key="2">
    <source>
        <dbReference type="Proteomes" id="UP000646484"/>
    </source>
</evidence>
<proteinExistence type="predicted"/>
<comment type="caution">
    <text evidence="1">The sequence shown here is derived from an EMBL/GenBank/DDBJ whole genome shotgun (WGS) entry which is preliminary data.</text>
</comment>
<name>A0ABR7D6S6_9BACT</name>
<keyword evidence="2" id="KW-1185">Reference proteome</keyword>